<dbReference type="OrthoDB" id="5075413at2"/>
<comment type="caution">
    <text evidence="2">The sequence shown here is derived from an EMBL/GenBank/DDBJ whole genome shotgun (WGS) entry which is preliminary data.</text>
</comment>
<name>A0A839Q3W0_9MICO</name>
<accession>A0A839Q3W0</accession>
<reference evidence="2 3" key="1">
    <citation type="submission" date="2020-08" db="EMBL/GenBank/DDBJ databases">
        <title>Genomic Encyclopedia of Type Strains, Phase IV (KMG-V): Genome sequencing to study the core and pangenomes of soil and plant-associated prokaryotes.</title>
        <authorList>
            <person name="Whitman W."/>
        </authorList>
    </citation>
    <scope>NUCLEOTIDE SEQUENCE [LARGE SCALE GENOMIC DNA]</scope>
    <source>
        <strain evidence="2 3">B3ACCR2</strain>
    </source>
</reference>
<feature type="transmembrane region" description="Helical" evidence="1">
    <location>
        <begin position="68"/>
        <end position="92"/>
    </location>
</feature>
<evidence type="ECO:0000256" key="1">
    <source>
        <dbReference type="SAM" id="Phobius"/>
    </source>
</evidence>
<protein>
    <submittedName>
        <fullName evidence="2">Uncharacterized protein</fullName>
    </submittedName>
</protein>
<dbReference type="Proteomes" id="UP000590811">
    <property type="component" value="Unassembled WGS sequence"/>
</dbReference>
<feature type="transmembrane region" description="Helical" evidence="1">
    <location>
        <begin position="7"/>
        <end position="31"/>
    </location>
</feature>
<dbReference type="EMBL" id="JACHVT010000005">
    <property type="protein sequence ID" value="MBB2987321.1"/>
    <property type="molecule type" value="Genomic_DNA"/>
</dbReference>
<keyword evidence="1" id="KW-0812">Transmembrane</keyword>
<evidence type="ECO:0000313" key="2">
    <source>
        <dbReference type="EMBL" id="MBB2987321.1"/>
    </source>
</evidence>
<gene>
    <name evidence="2" type="ORF">FHW14_002504</name>
</gene>
<sequence length="106" mass="11281">MKKSLLVVNTIVGAAVLTVVTAAATLLFLMLSTGEETIRREGLFGGVFFQTREVRPGVTGAEMGVDSIAGIVGVFAIFVVLMLLVQLTFLVLKQYRAGLIAERAHG</sequence>
<keyword evidence="1" id="KW-1133">Transmembrane helix</keyword>
<keyword evidence="1" id="KW-0472">Membrane</keyword>
<organism evidence="2 3">
    <name type="scientific">Terracoccus luteus</name>
    <dbReference type="NCBI Taxonomy" id="53356"/>
    <lineage>
        <taxon>Bacteria</taxon>
        <taxon>Bacillati</taxon>
        <taxon>Actinomycetota</taxon>
        <taxon>Actinomycetes</taxon>
        <taxon>Micrococcales</taxon>
        <taxon>Intrasporangiaceae</taxon>
        <taxon>Terracoccus</taxon>
    </lineage>
</organism>
<evidence type="ECO:0000313" key="3">
    <source>
        <dbReference type="Proteomes" id="UP000590811"/>
    </source>
</evidence>
<dbReference type="AlphaFoldDB" id="A0A839Q3W0"/>
<proteinExistence type="predicted"/>